<feature type="non-terminal residue" evidence="1">
    <location>
        <position position="1"/>
    </location>
</feature>
<organism evidence="1">
    <name type="scientific">marine metagenome</name>
    <dbReference type="NCBI Taxonomy" id="408172"/>
    <lineage>
        <taxon>unclassified sequences</taxon>
        <taxon>metagenomes</taxon>
        <taxon>ecological metagenomes</taxon>
    </lineage>
</organism>
<proteinExistence type="predicted"/>
<gene>
    <name evidence="1" type="ORF">METZ01_LOCUS426795</name>
</gene>
<accession>A0A382XTY0</accession>
<protein>
    <submittedName>
        <fullName evidence="1">Uncharacterized protein</fullName>
    </submittedName>
</protein>
<name>A0A382XTY0_9ZZZZ</name>
<dbReference type="EMBL" id="UINC01170078">
    <property type="protein sequence ID" value="SVD73941.1"/>
    <property type="molecule type" value="Genomic_DNA"/>
</dbReference>
<sequence>VIENRTKKFIVLTAKENFWNIDIPILFLGEWCKKYSKKHIWNSLNAETMPTWIKTKNEVLDAINYVDDIYEKLLPCVANQLNNLHNENHSIRYWRILIGPWLLHHITIFYDRYMLIKKAVKMYPNFQTIGLHQDCYVVPSETINYINLSHTDEYNLQIFTDILSLMGYKIDRKKDYSYHRINSNDKFNFNIKFFLKQIITTTFNKISNILYKNNLLVLNKVYSPFSLITWLRIKTKGKLVYYQYDFKKKGMELGEINHDIRDKI</sequence>
<dbReference type="AlphaFoldDB" id="A0A382XTY0"/>
<reference evidence="1" key="1">
    <citation type="submission" date="2018-05" db="EMBL/GenBank/DDBJ databases">
        <authorList>
            <person name="Lanie J.A."/>
            <person name="Ng W.-L."/>
            <person name="Kazmierczak K.M."/>
            <person name="Andrzejewski T.M."/>
            <person name="Davidsen T.M."/>
            <person name="Wayne K.J."/>
            <person name="Tettelin H."/>
            <person name="Glass J.I."/>
            <person name="Rusch D."/>
            <person name="Podicherti R."/>
            <person name="Tsui H.-C.T."/>
            <person name="Winkler M.E."/>
        </authorList>
    </citation>
    <scope>NUCLEOTIDE SEQUENCE</scope>
</reference>
<evidence type="ECO:0000313" key="1">
    <source>
        <dbReference type="EMBL" id="SVD73941.1"/>
    </source>
</evidence>
<feature type="non-terminal residue" evidence="1">
    <location>
        <position position="264"/>
    </location>
</feature>